<proteinExistence type="predicted"/>
<dbReference type="SUPFAM" id="SSF52768">
    <property type="entry name" value="Arginase/deacetylase"/>
    <property type="match status" value="1"/>
</dbReference>
<dbReference type="EMBL" id="CAEZXM010000001">
    <property type="protein sequence ID" value="CAB4677974.1"/>
    <property type="molecule type" value="Genomic_DNA"/>
</dbReference>
<dbReference type="PANTHER" id="PTHR10625:SF19">
    <property type="entry name" value="HISTONE DEACETYLASE 12"/>
    <property type="match status" value="1"/>
</dbReference>
<organism evidence="2">
    <name type="scientific">freshwater metagenome</name>
    <dbReference type="NCBI Taxonomy" id="449393"/>
    <lineage>
        <taxon>unclassified sequences</taxon>
        <taxon>metagenomes</taxon>
        <taxon>ecological metagenomes</taxon>
    </lineage>
</organism>
<dbReference type="PANTHER" id="PTHR10625">
    <property type="entry name" value="HISTONE DEACETYLASE HDAC1-RELATED"/>
    <property type="match status" value="1"/>
</dbReference>
<dbReference type="InterPro" id="IPR023801">
    <property type="entry name" value="His_deacetylse_dom"/>
</dbReference>
<reference evidence="2" key="1">
    <citation type="submission" date="2020-05" db="EMBL/GenBank/DDBJ databases">
        <authorList>
            <person name="Chiriac C."/>
            <person name="Salcher M."/>
            <person name="Ghai R."/>
            <person name="Kavagutti S V."/>
        </authorList>
    </citation>
    <scope>NUCLEOTIDE SEQUENCE</scope>
</reference>
<gene>
    <name evidence="2" type="ORF">UFOPK2366_00006</name>
</gene>
<dbReference type="InterPro" id="IPR037138">
    <property type="entry name" value="His_deacetylse_dom_sf"/>
</dbReference>
<evidence type="ECO:0000313" key="2">
    <source>
        <dbReference type="EMBL" id="CAB4677974.1"/>
    </source>
</evidence>
<dbReference type="InterPro" id="IPR023696">
    <property type="entry name" value="Ureohydrolase_dom_sf"/>
</dbReference>
<feature type="domain" description="Histone deacetylase" evidence="1">
    <location>
        <begin position="29"/>
        <end position="166"/>
    </location>
</feature>
<dbReference type="InterPro" id="IPR000286">
    <property type="entry name" value="HDACs"/>
</dbReference>
<name>A0A6J6MZ38_9ZZZZ</name>
<dbReference type="GO" id="GO:0040029">
    <property type="term" value="P:epigenetic regulation of gene expression"/>
    <property type="evidence" value="ECO:0007669"/>
    <property type="project" value="TreeGrafter"/>
</dbReference>
<dbReference type="GO" id="GO:0004407">
    <property type="term" value="F:histone deacetylase activity"/>
    <property type="evidence" value="ECO:0007669"/>
    <property type="project" value="TreeGrafter"/>
</dbReference>
<evidence type="ECO:0000259" key="1">
    <source>
        <dbReference type="Pfam" id="PF00850"/>
    </source>
</evidence>
<protein>
    <submittedName>
        <fullName evidence="2">Unannotated protein</fullName>
    </submittedName>
</protein>
<sequence length="301" mass="32000">MTTNIYFSPAYNDTMVAFATFRKALEIAASLTSKPIDGVVLVEPRPVTQVELERIHNLEYVQAVLTGEPYDLASSQGLGWDEGLARAVSSSSGGVRDAALQAMSCGGIAGSLSSGLHHARRAEGDGYCTVNGLVIAARAALDAGAKRVLILDLDAHCGGGTAELIEGIEGLEQVDVSVIRYDNYGSTPQSRLVFAHSDNYLDVIESELARIADPAGIDLILYNAGMDPHEDAGGAAGIDTDMLRRREEMVFAWAHGHGLPLAWVLAGGYLNRVDMDGLVDLHRLTIDAAAKYSAMRGLVES</sequence>
<dbReference type="Pfam" id="PF00850">
    <property type="entry name" value="Hist_deacetyl"/>
    <property type="match status" value="1"/>
</dbReference>
<accession>A0A6J6MZ38</accession>
<dbReference type="PRINTS" id="PR01270">
    <property type="entry name" value="HDASUPER"/>
</dbReference>
<dbReference type="Gene3D" id="3.40.800.20">
    <property type="entry name" value="Histone deacetylase domain"/>
    <property type="match status" value="1"/>
</dbReference>
<dbReference type="AlphaFoldDB" id="A0A6J6MZ38"/>